<dbReference type="SMART" id="SM00028">
    <property type="entry name" value="TPR"/>
    <property type="match status" value="2"/>
</dbReference>
<feature type="region of interest" description="Disordered" evidence="3">
    <location>
        <begin position="382"/>
        <end position="413"/>
    </location>
</feature>
<feature type="region of interest" description="Disordered" evidence="3">
    <location>
        <begin position="286"/>
        <end position="317"/>
    </location>
</feature>
<dbReference type="Gene3D" id="1.25.40.10">
    <property type="entry name" value="Tetratricopeptide repeat domain"/>
    <property type="match status" value="1"/>
</dbReference>
<dbReference type="PROSITE" id="PS50005">
    <property type="entry name" value="TPR"/>
    <property type="match status" value="1"/>
</dbReference>
<gene>
    <name evidence="6" type="primary">SGT1-like</name>
    <name evidence="6" type="ORF">Esi_0014_0174</name>
</gene>
<evidence type="ECO:0000313" key="7">
    <source>
        <dbReference type="Proteomes" id="UP000002630"/>
    </source>
</evidence>
<sequence>MEGSDNPIHKGNQAFIDEDYPATLQAYGEAISLGGEGEALARSNRAAVYLKLSKHTEALQDASAAVKLMPTEMAFYRKGLAAFALEEFETALEAFRQGKKLEEERGDSNDPRKYRTWVRKCEAELEAEEEAHAAAAASSDRSMPPTTPTTTTTTSDVAPVSGGSVGAAAAPVKRTPVPASSTAPAHLRIKFQYYQSYEKVTVAVLEKGLKESEVKVDVEAKRLTVRRKAGDNAGALLFDKVLYEEVLPEKCRTRFMASKLEVTMTKKSPADWPELEGAAIPAARPAAAATATDASSTSGEAAVEQPPTKVARPYSSTKDWDVVEKEVQKELEAEKPGGEQALNDLFKSIYGKADEDTRRAMVKSFQTSGGTVLSTNWDEVGKADYEKERQAPKGMEWKTWEGEKLPQKEDDDN</sequence>
<dbReference type="SUPFAM" id="SSF48452">
    <property type="entry name" value="TPR-like"/>
    <property type="match status" value="1"/>
</dbReference>
<dbReference type="STRING" id="2880.D8LF07"/>
<reference evidence="6 7" key="1">
    <citation type="journal article" date="2010" name="Nature">
        <title>The Ectocarpus genome and the independent evolution of multicellularity in brown algae.</title>
        <authorList>
            <person name="Cock J.M."/>
            <person name="Sterck L."/>
            <person name="Rouze P."/>
            <person name="Scornet D."/>
            <person name="Allen A.E."/>
            <person name="Amoutzias G."/>
            <person name="Anthouard V."/>
            <person name="Artiguenave F."/>
            <person name="Aury J.M."/>
            <person name="Badger J.H."/>
            <person name="Beszteri B."/>
            <person name="Billiau K."/>
            <person name="Bonnet E."/>
            <person name="Bothwell J.H."/>
            <person name="Bowler C."/>
            <person name="Boyen C."/>
            <person name="Brownlee C."/>
            <person name="Carrano C.J."/>
            <person name="Charrier B."/>
            <person name="Cho G.Y."/>
            <person name="Coelho S.M."/>
            <person name="Collen J."/>
            <person name="Corre E."/>
            <person name="Da Silva C."/>
            <person name="Delage L."/>
            <person name="Delaroque N."/>
            <person name="Dittami S.M."/>
            <person name="Doulbeau S."/>
            <person name="Elias M."/>
            <person name="Farnham G."/>
            <person name="Gachon C.M."/>
            <person name="Gschloessl B."/>
            <person name="Heesch S."/>
            <person name="Jabbari K."/>
            <person name="Jubin C."/>
            <person name="Kawai H."/>
            <person name="Kimura K."/>
            <person name="Kloareg B."/>
            <person name="Kupper F.C."/>
            <person name="Lang D."/>
            <person name="Le Bail A."/>
            <person name="Leblanc C."/>
            <person name="Lerouge P."/>
            <person name="Lohr M."/>
            <person name="Lopez P.J."/>
            <person name="Martens C."/>
            <person name="Maumus F."/>
            <person name="Michel G."/>
            <person name="Miranda-Saavedra D."/>
            <person name="Morales J."/>
            <person name="Moreau H."/>
            <person name="Motomura T."/>
            <person name="Nagasato C."/>
            <person name="Napoli C.A."/>
            <person name="Nelson D.R."/>
            <person name="Nyvall-Collen P."/>
            <person name="Peters A.F."/>
            <person name="Pommier C."/>
            <person name="Potin P."/>
            <person name="Poulain J."/>
            <person name="Quesneville H."/>
            <person name="Read B."/>
            <person name="Rensing S.A."/>
            <person name="Ritter A."/>
            <person name="Rousvoal S."/>
            <person name="Samanta M."/>
            <person name="Samson G."/>
            <person name="Schroeder D.C."/>
            <person name="Segurens B."/>
            <person name="Strittmatter M."/>
            <person name="Tonon T."/>
            <person name="Tregear J.W."/>
            <person name="Valentin K."/>
            <person name="von Dassow P."/>
            <person name="Yamagishi T."/>
            <person name="Van de Peer Y."/>
            <person name="Wincker P."/>
        </authorList>
    </citation>
    <scope>NUCLEOTIDE SEQUENCE [LARGE SCALE GENOMIC DNA]</scope>
    <source>
        <strain evidence="7">Ec32 / CCAP1310/4</strain>
    </source>
</reference>
<dbReference type="InterPro" id="IPR008978">
    <property type="entry name" value="HSP20-like_chaperone"/>
</dbReference>
<evidence type="ECO:0000259" key="4">
    <source>
        <dbReference type="PROSITE" id="PS51048"/>
    </source>
</evidence>
<dbReference type="Gene3D" id="2.60.40.790">
    <property type="match status" value="1"/>
</dbReference>
<dbReference type="InterPro" id="IPR019734">
    <property type="entry name" value="TPR_rpt"/>
</dbReference>
<dbReference type="EMBL" id="FN649736">
    <property type="protein sequence ID" value="CBN79827.1"/>
    <property type="molecule type" value="Genomic_DNA"/>
</dbReference>
<dbReference type="PANTHER" id="PTHR45862">
    <property type="entry name" value="PROTEIN SGT1 HOMOLOG"/>
    <property type="match status" value="1"/>
</dbReference>
<protein>
    <submittedName>
        <fullName evidence="6">SGT1 homologue</fullName>
    </submittedName>
</protein>
<feature type="compositionally biased region" description="Low complexity" evidence="3">
    <location>
        <begin position="286"/>
        <end position="302"/>
    </location>
</feature>
<comment type="similarity">
    <text evidence="1">Belongs to the SGT1 family.</text>
</comment>
<dbReference type="OrthoDB" id="1898560at2759"/>
<dbReference type="PROSITE" id="PS51048">
    <property type="entry name" value="SGS"/>
    <property type="match status" value="1"/>
</dbReference>
<dbReference type="Pfam" id="PF05002">
    <property type="entry name" value="SGS"/>
    <property type="match status" value="1"/>
</dbReference>
<feature type="region of interest" description="Disordered" evidence="3">
    <location>
        <begin position="128"/>
        <end position="169"/>
    </location>
</feature>
<dbReference type="EMBL" id="FN648000">
    <property type="protein sequence ID" value="CBN79827.1"/>
    <property type="molecule type" value="Genomic_DNA"/>
</dbReference>
<feature type="compositionally biased region" description="Low complexity" evidence="3">
    <location>
        <begin position="148"/>
        <end position="169"/>
    </location>
</feature>
<dbReference type="InterPro" id="IPR011990">
    <property type="entry name" value="TPR-like_helical_dom_sf"/>
</dbReference>
<dbReference type="InParanoid" id="D8LF07"/>
<keyword evidence="2" id="KW-0802">TPR repeat</keyword>
<keyword evidence="7" id="KW-1185">Reference proteome</keyword>
<dbReference type="InterPro" id="IPR007052">
    <property type="entry name" value="CS_dom"/>
</dbReference>
<dbReference type="SUPFAM" id="SSF49764">
    <property type="entry name" value="HSP20-like chaperones"/>
    <property type="match status" value="1"/>
</dbReference>
<organism evidence="6 7">
    <name type="scientific">Ectocarpus siliculosus</name>
    <name type="common">Brown alga</name>
    <name type="synonym">Conferva siliculosa</name>
    <dbReference type="NCBI Taxonomy" id="2880"/>
    <lineage>
        <taxon>Eukaryota</taxon>
        <taxon>Sar</taxon>
        <taxon>Stramenopiles</taxon>
        <taxon>Ochrophyta</taxon>
        <taxon>PX clade</taxon>
        <taxon>Phaeophyceae</taxon>
        <taxon>Ectocarpales</taxon>
        <taxon>Ectocarpaceae</taxon>
        <taxon>Ectocarpus</taxon>
    </lineage>
</organism>
<dbReference type="AlphaFoldDB" id="D8LF07"/>
<dbReference type="Proteomes" id="UP000002630">
    <property type="component" value="Linkage Group LG11"/>
</dbReference>
<evidence type="ECO:0000313" key="6">
    <source>
        <dbReference type="EMBL" id="CBN79827.1"/>
    </source>
</evidence>
<evidence type="ECO:0000256" key="2">
    <source>
        <dbReference type="PROSITE-ProRule" id="PRU00339"/>
    </source>
</evidence>
<dbReference type="InterPro" id="IPR007699">
    <property type="entry name" value="SGS_dom"/>
</dbReference>
<dbReference type="eggNOG" id="KOG0548">
    <property type="taxonomic scope" value="Eukaryota"/>
</dbReference>
<dbReference type="eggNOG" id="KOG1309">
    <property type="taxonomic scope" value="Eukaryota"/>
</dbReference>
<dbReference type="CDD" id="cd06466">
    <property type="entry name" value="p23_CS_SGT1_like"/>
    <property type="match status" value="1"/>
</dbReference>
<evidence type="ECO:0000256" key="1">
    <source>
        <dbReference type="ARBA" id="ARBA00008509"/>
    </source>
</evidence>
<name>D8LF07_ECTSI</name>
<evidence type="ECO:0000256" key="3">
    <source>
        <dbReference type="SAM" id="MobiDB-lite"/>
    </source>
</evidence>
<feature type="repeat" description="TPR" evidence="2">
    <location>
        <begin position="72"/>
        <end position="105"/>
    </location>
</feature>
<proteinExistence type="inferred from homology"/>
<dbReference type="GO" id="GO:0051087">
    <property type="term" value="F:protein-folding chaperone binding"/>
    <property type="evidence" value="ECO:0007669"/>
    <property type="project" value="InterPro"/>
</dbReference>
<feature type="domain" description="CS" evidence="5">
    <location>
        <begin position="186"/>
        <end position="276"/>
    </location>
</feature>
<evidence type="ECO:0000259" key="5">
    <source>
        <dbReference type="PROSITE" id="PS51203"/>
    </source>
</evidence>
<dbReference type="InterPro" id="IPR044563">
    <property type="entry name" value="Sgt1-like"/>
</dbReference>
<accession>D8LF07</accession>
<dbReference type="Pfam" id="PF04969">
    <property type="entry name" value="CS"/>
    <property type="match status" value="1"/>
</dbReference>
<feature type="domain" description="SGS" evidence="4">
    <location>
        <begin position="307"/>
        <end position="402"/>
    </location>
</feature>
<dbReference type="PROSITE" id="PS51203">
    <property type="entry name" value="CS"/>
    <property type="match status" value="1"/>
</dbReference>
<dbReference type="OMA" id="WIKKCEE"/>